<comment type="subcellular location">
    <subcellularLocation>
        <location evidence="5">Cytoplasm</location>
        <location evidence="5">Cytoskeleton</location>
        <location evidence="5">Microtubule organizing center</location>
    </subcellularLocation>
</comment>
<dbReference type="GO" id="GO:0007020">
    <property type="term" value="P:microtubule nucleation"/>
    <property type="evidence" value="ECO:0007669"/>
    <property type="project" value="InterPro"/>
</dbReference>
<feature type="domain" description="Gamma tubulin complex component C-terminal" evidence="7">
    <location>
        <begin position="350"/>
        <end position="488"/>
    </location>
</feature>
<gene>
    <name evidence="8" type="ORF">MEDL_22279</name>
</gene>
<name>A0A8S3RFD4_MYTED</name>
<dbReference type="GO" id="GO:0051225">
    <property type="term" value="P:spindle assembly"/>
    <property type="evidence" value="ECO:0007669"/>
    <property type="project" value="TreeGrafter"/>
</dbReference>
<dbReference type="Pfam" id="PF04130">
    <property type="entry name" value="GCP_C_terminal"/>
    <property type="match status" value="1"/>
</dbReference>
<organism evidence="8 9">
    <name type="scientific">Mytilus edulis</name>
    <name type="common">Blue mussel</name>
    <dbReference type="NCBI Taxonomy" id="6550"/>
    <lineage>
        <taxon>Eukaryota</taxon>
        <taxon>Metazoa</taxon>
        <taxon>Spiralia</taxon>
        <taxon>Lophotrochozoa</taxon>
        <taxon>Mollusca</taxon>
        <taxon>Bivalvia</taxon>
        <taxon>Autobranchia</taxon>
        <taxon>Pteriomorphia</taxon>
        <taxon>Mytilida</taxon>
        <taxon>Mytiloidea</taxon>
        <taxon>Mytilidae</taxon>
        <taxon>Mytilinae</taxon>
        <taxon>Mytilus</taxon>
    </lineage>
</organism>
<evidence type="ECO:0000256" key="5">
    <source>
        <dbReference type="RuleBase" id="RU363050"/>
    </source>
</evidence>
<dbReference type="GO" id="GO:0031122">
    <property type="term" value="P:cytoplasmic microtubule organization"/>
    <property type="evidence" value="ECO:0007669"/>
    <property type="project" value="TreeGrafter"/>
</dbReference>
<dbReference type="InterPro" id="IPR040457">
    <property type="entry name" value="GCP_C"/>
</dbReference>
<dbReference type="GO" id="GO:0000775">
    <property type="term" value="C:chromosome, centromeric region"/>
    <property type="evidence" value="ECO:0007669"/>
    <property type="project" value="InterPro"/>
</dbReference>
<dbReference type="GO" id="GO:0000278">
    <property type="term" value="P:mitotic cell cycle"/>
    <property type="evidence" value="ECO:0007669"/>
    <property type="project" value="InterPro"/>
</dbReference>
<evidence type="ECO:0000313" key="9">
    <source>
        <dbReference type="Proteomes" id="UP000683360"/>
    </source>
</evidence>
<evidence type="ECO:0000313" key="8">
    <source>
        <dbReference type="EMBL" id="CAG2208041.1"/>
    </source>
</evidence>
<dbReference type="Proteomes" id="UP000683360">
    <property type="component" value="Unassembled WGS sequence"/>
</dbReference>
<reference evidence="8" key="1">
    <citation type="submission" date="2021-03" db="EMBL/GenBank/DDBJ databases">
        <authorList>
            <person name="Bekaert M."/>
        </authorList>
    </citation>
    <scope>NUCLEOTIDE SEQUENCE</scope>
</reference>
<dbReference type="PANTHER" id="PTHR19302">
    <property type="entry name" value="GAMMA TUBULIN COMPLEX PROTEIN"/>
    <property type="match status" value="1"/>
</dbReference>
<dbReference type="GO" id="GO:0005874">
    <property type="term" value="C:microtubule"/>
    <property type="evidence" value="ECO:0007669"/>
    <property type="project" value="UniProtKB-KW"/>
</dbReference>
<dbReference type="InterPro" id="IPR007259">
    <property type="entry name" value="GCP"/>
</dbReference>
<dbReference type="InterPro" id="IPR042241">
    <property type="entry name" value="GCP_C_sf"/>
</dbReference>
<feature type="region of interest" description="Disordered" evidence="6">
    <location>
        <begin position="1"/>
        <end position="28"/>
    </location>
</feature>
<dbReference type="GO" id="GO:0000922">
    <property type="term" value="C:spindle pole"/>
    <property type="evidence" value="ECO:0007669"/>
    <property type="project" value="InterPro"/>
</dbReference>
<dbReference type="GO" id="GO:0051011">
    <property type="term" value="F:microtubule minus-end binding"/>
    <property type="evidence" value="ECO:0007669"/>
    <property type="project" value="TreeGrafter"/>
</dbReference>
<keyword evidence="9" id="KW-1185">Reference proteome</keyword>
<sequence>MSEERNRKRSLSCQDDKETRKRRSICEDNQEERIPAITVTSPSFLEDAHRNSNIATTDELLVKETIEKIKNIEMHENKNKNLSNCDKHTFKSPENVSKSCDSVSASISTNDPQNSSVENPATKFVSTEVNRIKGHKTMASVSDSVFSEGSVLRSVSECDRDDSDEDPLEEYETQYFGFTPKSFMNGVYNALAEYIRESLAALAEYIKSQYPNGMTSTQLQGGEENMMKYILRKLNRSFDILEQYLMTNVFKIPDHVVLPEDQAQAGNQYTEEDEKQIDLEIKQLEDKLLTIRYANGILRQDLSEMDQVQSIFDKSFKQLETIEDMTSQCGKFPSKQECYRLFHSRTPDKEHFQALRRYLLMGDGDFSQFFSDLLFDKLSSNPKPREMLNPVFLNGVLTKSLRSSMHADDVYADNLSFAIKYVPQVLQQTAHDTLDCLELRYKVVWPLNIVITDSLICKYSKVFSFMLQLKRIVWSLKDVWHRLKRGAIIHKAGNSVQFRQLQLYRVKCFIHSPFTNGGHF</sequence>
<evidence type="ECO:0000256" key="3">
    <source>
        <dbReference type="ARBA" id="ARBA00022701"/>
    </source>
</evidence>
<evidence type="ECO:0000256" key="2">
    <source>
        <dbReference type="ARBA" id="ARBA00022490"/>
    </source>
</evidence>
<dbReference type="GO" id="GO:0043015">
    <property type="term" value="F:gamma-tubulin binding"/>
    <property type="evidence" value="ECO:0007669"/>
    <property type="project" value="InterPro"/>
</dbReference>
<keyword evidence="4 5" id="KW-0206">Cytoskeleton</keyword>
<keyword evidence="3 5" id="KW-0493">Microtubule</keyword>
<dbReference type="Gene3D" id="1.20.120.1900">
    <property type="entry name" value="Gamma-tubulin complex, C-terminal domain"/>
    <property type="match status" value="1"/>
</dbReference>
<dbReference type="GO" id="GO:0005634">
    <property type="term" value="C:nucleus"/>
    <property type="evidence" value="ECO:0007669"/>
    <property type="project" value="InterPro"/>
</dbReference>
<comment type="similarity">
    <text evidence="1 5">Belongs to the TUBGCP family.</text>
</comment>
<dbReference type="AlphaFoldDB" id="A0A8S3RFD4"/>
<dbReference type="GO" id="GO:0000930">
    <property type="term" value="C:gamma-tubulin complex"/>
    <property type="evidence" value="ECO:0007669"/>
    <property type="project" value="TreeGrafter"/>
</dbReference>
<dbReference type="GO" id="GO:0051321">
    <property type="term" value="P:meiotic cell cycle"/>
    <property type="evidence" value="ECO:0007669"/>
    <property type="project" value="TreeGrafter"/>
</dbReference>
<evidence type="ECO:0000256" key="6">
    <source>
        <dbReference type="SAM" id="MobiDB-lite"/>
    </source>
</evidence>
<protein>
    <recommendedName>
        <fullName evidence="5">Gamma-tubulin complex component</fullName>
    </recommendedName>
</protein>
<comment type="caution">
    <text evidence="8">The sequence shown here is derived from an EMBL/GenBank/DDBJ whole genome shotgun (WGS) entry which is preliminary data.</text>
</comment>
<keyword evidence="2 5" id="KW-0963">Cytoplasm</keyword>
<dbReference type="PANTHER" id="PTHR19302:SF70">
    <property type="entry name" value="GAMMA-TUBULIN COMPLEX COMPONENT 6"/>
    <property type="match status" value="1"/>
</dbReference>
<accession>A0A8S3RFD4</accession>
<evidence type="ECO:0000256" key="1">
    <source>
        <dbReference type="ARBA" id="ARBA00010337"/>
    </source>
</evidence>
<evidence type="ECO:0000256" key="4">
    <source>
        <dbReference type="ARBA" id="ARBA00023212"/>
    </source>
</evidence>
<evidence type="ECO:0000259" key="7">
    <source>
        <dbReference type="Pfam" id="PF04130"/>
    </source>
</evidence>
<dbReference type="OrthoDB" id="1884855at2759"/>
<proteinExistence type="inferred from homology"/>
<dbReference type="EMBL" id="CAJPWZ010001100">
    <property type="protein sequence ID" value="CAG2208041.1"/>
    <property type="molecule type" value="Genomic_DNA"/>
</dbReference>